<protein>
    <submittedName>
        <fullName evidence="1">Uncharacterized protein</fullName>
    </submittedName>
</protein>
<dbReference type="EMBL" id="MU277205">
    <property type="protein sequence ID" value="KAI0063039.1"/>
    <property type="molecule type" value="Genomic_DNA"/>
</dbReference>
<proteinExistence type="predicted"/>
<evidence type="ECO:0000313" key="1">
    <source>
        <dbReference type="EMBL" id="KAI0063039.1"/>
    </source>
</evidence>
<gene>
    <name evidence="1" type="ORF">BV25DRAFT_1768027</name>
</gene>
<evidence type="ECO:0000313" key="2">
    <source>
        <dbReference type="Proteomes" id="UP000814140"/>
    </source>
</evidence>
<comment type="caution">
    <text evidence="1">The sequence shown here is derived from an EMBL/GenBank/DDBJ whole genome shotgun (WGS) entry which is preliminary data.</text>
</comment>
<sequence>FRSGAIRVLYATDAAGMGCNVPNVAYVALFTDPSTFSTLVQRWGRAGWDRKINGTCLLFLPAWAFR</sequence>
<feature type="non-terminal residue" evidence="1">
    <location>
        <position position="66"/>
    </location>
</feature>
<name>A0ACB8T2H1_9AGAM</name>
<dbReference type="Proteomes" id="UP000814140">
    <property type="component" value="Unassembled WGS sequence"/>
</dbReference>
<keyword evidence="2" id="KW-1185">Reference proteome</keyword>
<feature type="non-terminal residue" evidence="1">
    <location>
        <position position="1"/>
    </location>
</feature>
<reference evidence="1" key="1">
    <citation type="submission" date="2021-03" db="EMBL/GenBank/DDBJ databases">
        <authorList>
            <consortium name="DOE Joint Genome Institute"/>
            <person name="Ahrendt S."/>
            <person name="Looney B.P."/>
            <person name="Miyauchi S."/>
            <person name="Morin E."/>
            <person name="Drula E."/>
            <person name="Courty P.E."/>
            <person name="Chicoki N."/>
            <person name="Fauchery L."/>
            <person name="Kohler A."/>
            <person name="Kuo A."/>
            <person name="Labutti K."/>
            <person name="Pangilinan J."/>
            <person name="Lipzen A."/>
            <person name="Riley R."/>
            <person name="Andreopoulos W."/>
            <person name="He G."/>
            <person name="Johnson J."/>
            <person name="Barry K.W."/>
            <person name="Grigoriev I.V."/>
            <person name="Nagy L."/>
            <person name="Hibbett D."/>
            <person name="Henrissat B."/>
            <person name="Matheny P.B."/>
            <person name="Labbe J."/>
            <person name="Martin F."/>
        </authorList>
    </citation>
    <scope>NUCLEOTIDE SEQUENCE</scope>
    <source>
        <strain evidence="1">HHB10654</strain>
    </source>
</reference>
<reference evidence="1" key="2">
    <citation type="journal article" date="2022" name="New Phytol.">
        <title>Evolutionary transition to the ectomycorrhizal habit in the genomes of a hyperdiverse lineage of mushroom-forming fungi.</title>
        <authorList>
            <person name="Looney B."/>
            <person name="Miyauchi S."/>
            <person name="Morin E."/>
            <person name="Drula E."/>
            <person name="Courty P.E."/>
            <person name="Kohler A."/>
            <person name="Kuo A."/>
            <person name="LaButti K."/>
            <person name="Pangilinan J."/>
            <person name="Lipzen A."/>
            <person name="Riley R."/>
            <person name="Andreopoulos W."/>
            <person name="He G."/>
            <person name="Johnson J."/>
            <person name="Nolan M."/>
            <person name="Tritt A."/>
            <person name="Barry K.W."/>
            <person name="Grigoriev I.V."/>
            <person name="Nagy L.G."/>
            <person name="Hibbett D."/>
            <person name="Henrissat B."/>
            <person name="Matheny P.B."/>
            <person name="Labbe J."/>
            <person name="Martin F.M."/>
        </authorList>
    </citation>
    <scope>NUCLEOTIDE SEQUENCE</scope>
    <source>
        <strain evidence="1">HHB10654</strain>
    </source>
</reference>
<organism evidence="1 2">
    <name type="scientific">Artomyces pyxidatus</name>
    <dbReference type="NCBI Taxonomy" id="48021"/>
    <lineage>
        <taxon>Eukaryota</taxon>
        <taxon>Fungi</taxon>
        <taxon>Dikarya</taxon>
        <taxon>Basidiomycota</taxon>
        <taxon>Agaricomycotina</taxon>
        <taxon>Agaricomycetes</taxon>
        <taxon>Russulales</taxon>
        <taxon>Auriscalpiaceae</taxon>
        <taxon>Artomyces</taxon>
    </lineage>
</organism>
<accession>A0ACB8T2H1</accession>